<feature type="domain" description="VOC" evidence="1">
    <location>
        <begin position="3"/>
        <end position="142"/>
    </location>
</feature>
<dbReference type="PANTHER" id="PTHR35908:SF1">
    <property type="entry name" value="CONSERVED PROTEIN"/>
    <property type="match status" value="1"/>
</dbReference>
<dbReference type="PROSITE" id="PS51819">
    <property type="entry name" value="VOC"/>
    <property type="match status" value="1"/>
</dbReference>
<dbReference type="RefSeq" id="WP_275279280.1">
    <property type="nucleotide sequence ID" value="NZ_CP119108.1"/>
</dbReference>
<proteinExistence type="predicted"/>
<organism evidence="2 3">
    <name type="scientific">Microbacterium horticulturae</name>
    <dbReference type="NCBI Taxonomy" id="3028316"/>
    <lineage>
        <taxon>Bacteria</taxon>
        <taxon>Bacillati</taxon>
        <taxon>Actinomycetota</taxon>
        <taxon>Actinomycetes</taxon>
        <taxon>Micrococcales</taxon>
        <taxon>Microbacteriaceae</taxon>
        <taxon>Microbacterium</taxon>
    </lineage>
</organism>
<sequence length="142" mass="16013">MVTLGNIVFYAEDPPALARFWSDVFGYPYQEFEGVLKEQLLASGLTEPDLTSRGLAEDPQGVGPRMFFHHADGPKTGRNRIHLDITVPRDGPGSRLEQLDAEKERLVALGASVVRLVDQQWGPWPELYYQLRDPEGNEFCLQ</sequence>
<name>A0ABY8C2H8_9MICO</name>
<dbReference type="Gene3D" id="3.10.180.10">
    <property type="entry name" value="2,3-Dihydroxybiphenyl 1,2-Dioxygenase, domain 1"/>
    <property type="match status" value="1"/>
</dbReference>
<dbReference type="InterPro" id="IPR037523">
    <property type="entry name" value="VOC_core"/>
</dbReference>
<dbReference type="InterPro" id="IPR029068">
    <property type="entry name" value="Glyas_Bleomycin-R_OHBP_Dase"/>
</dbReference>
<accession>A0ABY8C2H8</accession>
<keyword evidence="3" id="KW-1185">Reference proteome</keyword>
<gene>
    <name evidence="2" type="ORF">PU630_05080</name>
</gene>
<dbReference type="Proteomes" id="UP001214553">
    <property type="component" value="Chromosome"/>
</dbReference>
<dbReference type="EMBL" id="CP119108">
    <property type="protein sequence ID" value="WEG09932.1"/>
    <property type="molecule type" value="Genomic_DNA"/>
</dbReference>
<dbReference type="SUPFAM" id="SSF54593">
    <property type="entry name" value="Glyoxalase/Bleomycin resistance protein/Dihydroxybiphenyl dioxygenase"/>
    <property type="match status" value="1"/>
</dbReference>
<evidence type="ECO:0000259" key="1">
    <source>
        <dbReference type="PROSITE" id="PS51819"/>
    </source>
</evidence>
<evidence type="ECO:0000313" key="2">
    <source>
        <dbReference type="EMBL" id="WEG09932.1"/>
    </source>
</evidence>
<dbReference type="Pfam" id="PF18029">
    <property type="entry name" value="Glyoxalase_6"/>
    <property type="match status" value="1"/>
</dbReference>
<dbReference type="PANTHER" id="PTHR35908">
    <property type="entry name" value="HYPOTHETICAL FUSION PROTEIN"/>
    <property type="match status" value="1"/>
</dbReference>
<protein>
    <submittedName>
        <fullName evidence="2">VOC family protein</fullName>
    </submittedName>
</protein>
<evidence type="ECO:0000313" key="3">
    <source>
        <dbReference type="Proteomes" id="UP001214553"/>
    </source>
</evidence>
<dbReference type="InterPro" id="IPR041581">
    <property type="entry name" value="Glyoxalase_6"/>
</dbReference>
<reference evidence="2 3" key="1">
    <citation type="submission" date="2023-03" db="EMBL/GenBank/DDBJ databases">
        <title>Genome sequence of Microbacterium sp. KACC 23027.</title>
        <authorList>
            <person name="Kim S."/>
            <person name="Heo J."/>
            <person name="Kwon S.-W."/>
        </authorList>
    </citation>
    <scope>NUCLEOTIDE SEQUENCE [LARGE SCALE GENOMIC DNA]</scope>
    <source>
        <strain evidence="2 3">KACC 23027</strain>
    </source>
</reference>